<sequence length="724" mass="76896">MRPIIARGSASEGTAGEHAGVIAEAHGHNVDDNIDDDDVNANIVCNGKKGPKANAAAGPRRLVITRPDNTSSVRVSQGLPEGLSRLLDGLDSILPVGEGETAHFRFDALGNVEAELLSVAGGAGPSGTSTASQPATQPSGAKGKRPVPCTVVTNSEESDETDSQETTSLADEEDDHSVKGQASPSKAVFTRKGKGPAPTWHQGSTIGEADPWASSMLPRMGFFPTEKGKNNSTATPRVDFGQDASLDNVERLQRSLFPTTRVSMDNVYQDNYISDILELFPAPSSMSNMEHNNLAKQPQHAVAKQPQNTAAKQGRNATTKQPQDTAAKQGQNATTKQSQDIAAKQSQNVTTTQPQNTIAKQGQNGVWEKPQNTVAKQPQNAATKIAAAEHASSHPAKNPHLRSTKNLVNSEHAEATFKPLMTNDSAVEAPEEAPKAAPSLSGPSKLQPTKRAQAAIKAIDNGCKSTKFEQSVETIIQGYIKTAKAGGSGREYLETEVHAYLANKEGKSKQAPQEASDEKTAVPTAAEPIVSTENTSAATCEDKPGDCMCSSCLDNVSDEAGEKAVAASAGNVGPFKPMARKGKYPAGLVEPYKLKTPMALERNVDPTIGGASTVEDDAGGPAADADSLPAPKKTRKRKGHRGKKRSGAKEACTADFDLDAFSPTPLTDYLLRTRMAVYKDMKEEAGESGSVPSGRGRNDPSFMLEYLKMLRERRMRDQAEKEEE</sequence>
<dbReference type="AlphaFoldDB" id="A0AA40A926"/>
<feature type="region of interest" description="Disordered" evidence="1">
    <location>
        <begin position="120"/>
        <end position="212"/>
    </location>
</feature>
<proteinExistence type="predicted"/>
<protein>
    <submittedName>
        <fullName evidence="2">Uncharacterized protein</fullName>
    </submittedName>
</protein>
<feature type="region of interest" description="Disordered" evidence="1">
    <location>
        <begin position="504"/>
        <end position="523"/>
    </location>
</feature>
<feature type="compositionally biased region" description="Basic residues" evidence="1">
    <location>
        <begin position="632"/>
        <end position="646"/>
    </location>
</feature>
<name>A0AA40A926_9PEZI</name>
<gene>
    <name evidence="2" type="ORF">B0H67DRAFT_685149</name>
</gene>
<accession>A0AA40A926</accession>
<evidence type="ECO:0000313" key="2">
    <source>
        <dbReference type="EMBL" id="KAK0711548.1"/>
    </source>
</evidence>
<organism evidence="2 3">
    <name type="scientific">Lasiosphaeris hirsuta</name>
    <dbReference type="NCBI Taxonomy" id="260670"/>
    <lineage>
        <taxon>Eukaryota</taxon>
        <taxon>Fungi</taxon>
        <taxon>Dikarya</taxon>
        <taxon>Ascomycota</taxon>
        <taxon>Pezizomycotina</taxon>
        <taxon>Sordariomycetes</taxon>
        <taxon>Sordariomycetidae</taxon>
        <taxon>Sordariales</taxon>
        <taxon>Lasiosphaeriaceae</taxon>
        <taxon>Lasiosphaeris</taxon>
    </lineage>
</organism>
<feature type="region of interest" description="Disordered" evidence="1">
    <location>
        <begin position="427"/>
        <end position="448"/>
    </location>
</feature>
<feature type="compositionally biased region" description="Polar residues" evidence="1">
    <location>
        <begin position="305"/>
        <end position="382"/>
    </location>
</feature>
<keyword evidence="3" id="KW-1185">Reference proteome</keyword>
<reference evidence="2" key="1">
    <citation type="submission" date="2023-06" db="EMBL/GenBank/DDBJ databases">
        <title>Genome-scale phylogeny and comparative genomics of the fungal order Sordariales.</title>
        <authorList>
            <consortium name="Lawrence Berkeley National Laboratory"/>
            <person name="Hensen N."/>
            <person name="Bonometti L."/>
            <person name="Westerberg I."/>
            <person name="Brannstrom I.O."/>
            <person name="Guillou S."/>
            <person name="Cros-Aarteil S."/>
            <person name="Calhoun S."/>
            <person name="Haridas S."/>
            <person name="Kuo A."/>
            <person name="Mondo S."/>
            <person name="Pangilinan J."/>
            <person name="Riley R."/>
            <person name="Labutti K."/>
            <person name="Andreopoulos B."/>
            <person name="Lipzen A."/>
            <person name="Chen C."/>
            <person name="Yanf M."/>
            <person name="Daum C."/>
            <person name="Ng V."/>
            <person name="Clum A."/>
            <person name="Steindorff A."/>
            <person name="Ohm R."/>
            <person name="Martin F."/>
            <person name="Silar P."/>
            <person name="Natvig D."/>
            <person name="Lalanne C."/>
            <person name="Gautier V."/>
            <person name="Ament-Velasquez S.L."/>
            <person name="Kruys A."/>
            <person name="Hutchinson M.I."/>
            <person name="Powell A.J."/>
            <person name="Barry K."/>
            <person name="Miller A.N."/>
            <person name="Grigoriev I.V."/>
            <person name="Debuchy R."/>
            <person name="Gladieux P."/>
            <person name="Thoren M.H."/>
            <person name="Johannesson H."/>
        </authorList>
    </citation>
    <scope>NUCLEOTIDE SEQUENCE</scope>
    <source>
        <strain evidence="2">SMH4607-1</strain>
    </source>
</reference>
<comment type="caution">
    <text evidence="2">The sequence shown here is derived from an EMBL/GenBank/DDBJ whole genome shotgun (WGS) entry which is preliminary data.</text>
</comment>
<evidence type="ECO:0000256" key="1">
    <source>
        <dbReference type="SAM" id="MobiDB-lite"/>
    </source>
</evidence>
<evidence type="ECO:0000313" key="3">
    <source>
        <dbReference type="Proteomes" id="UP001172102"/>
    </source>
</evidence>
<dbReference type="Proteomes" id="UP001172102">
    <property type="component" value="Unassembled WGS sequence"/>
</dbReference>
<feature type="region of interest" description="Disordered" evidence="1">
    <location>
        <begin position="288"/>
        <end position="404"/>
    </location>
</feature>
<feature type="region of interest" description="Disordered" evidence="1">
    <location>
        <begin position="604"/>
        <end position="649"/>
    </location>
</feature>
<dbReference type="EMBL" id="JAUKUA010000005">
    <property type="protein sequence ID" value="KAK0711548.1"/>
    <property type="molecule type" value="Genomic_DNA"/>
</dbReference>